<dbReference type="RefSeq" id="WP_115816303.1">
    <property type="nucleotide sequence ID" value="NZ_QRDV01000001.1"/>
</dbReference>
<evidence type="ECO:0000256" key="1">
    <source>
        <dbReference type="ARBA" id="ARBA00000677"/>
    </source>
</evidence>
<evidence type="ECO:0000256" key="2">
    <source>
        <dbReference type="ARBA" id="ARBA00009370"/>
    </source>
</evidence>
<evidence type="ECO:0000256" key="3">
    <source>
        <dbReference type="ARBA" id="ARBA00013208"/>
    </source>
</evidence>
<comment type="catalytic activity">
    <reaction evidence="1 7">
        <text>Cleavage of hydrophobic, N-terminal signal or leader sequences from secreted and periplasmic proteins.</text>
        <dbReference type="EC" id="3.4.21.89"/>
    </reaction>
</comment>
<organism evidence="9 10">
    <name type="scientific">Winogradskyella eximia</name>
    <dbReference type="NCBI Taxonomy" id="262006"/>
    <lineage>
        <taxon>Bacteria</taxon>
        <taxon>Pseudomonadati</taxon>
        <taxon>Bacteroidota</taxon>
        <taxon>Flavobacteriia</taxon>
        <taxon>Flavobacteriales</taxon>
        <taxon>Flavobacteriaceae</taxon>
        <taxon>Winogradskyella</taxon>
    </lineage>
</organism>
<evidence type="ECO:0000256" key="6">
    <source>
        <dbReference type="PIRSR" id="PIRSR600223-1"/>
    </source>
</evidence>
<dbReference type="AlphaFoldDB" id="A0A3D9HCU5"/>
<keyword evidence="7" id="KW-0645">Protease</keyword>
<name>A0A3D9HCU5_9FLAO</name>
<dbReference type="GO" id="GO:0006465">
    <property type="term" value="P:signal peptide processing"/>
    <property type="evidence" value="ECO:0007669"/>
    <property type="project" value="InterPro"/>
</dbReference>
<dbReference type="Gene3D" id="2.10.109.10">
    <property type="entry name" value="Umud Fragment, subunit A"/>
    <property type="match status" value="1"/>
</dbReference>
<keyword evidence="5 7" id="KW-0378">Hydrolase</keyword>
<dbReference type="PANTHER" id="PTHR43390">
    <property type="entry name" value="SIGNAL PEPTIDASE I"/>
    <property type="match status" value="1"/>
</dbReference>
<evidence type="ECO:0000313" key="9">
    <source>
        <dbReference type="EMBL" id="RED47283.1"/>
    </source>
</evidence>
<sequence length="226" mass="25916">MNSKKTILFIVIAFFSGVLLFRWSGVLKSFHVESTSNEPNLKHGSRFLGSSLRKPERLDFVYFKFSDSLDAGGMTIVKRLIAIPGDTLECKNGYYYINGNNIDEGIDLRFQYEMTTESFNANVLGKVDNPEAYPRYNSETIIVFLDDSFVKNLPVKLERYSSSIRGNLSKEVFSNHIDWTVNNFGPVVLPEEKYFFSGDNRDNSYDSRWRGFVDEDNISGTLILQF</sequence>
<dbReference type="PROSITE" id="PS00761">
    <property type="entry name" value="SPASE_I_3"/>
    <property type="match status" value="1"/>
</dbReference>
<dbReference type="InterPro" id="IPR019533">
    <property type="entry name" value="Peptidase_S26"/>
</dbReference>
<feature type="active site" evidence="6">
    <location>
        <position position="78"/>
    </location>
</feature>
<dbReference type="EMBL" id="QRDV01000001">
    <property type="protein sequence ID" value="RED47283.1"/>
    <property type="molecule type" value="Genomic_DNA"/>
</dbReference>
<dbReference type="GO" id="GO:0016020">
    <property type="term" value="C:membrane"/>
    <property type="evidence" value="ECO:0007669"/>
    <property type="project" value="UniProtKB-SubCell"/>
</dbReference>
<comment type="caution">
    <text evidence="9">The sequence shown here is derived from an EMBL/GenBank/DDBJ whole genome shotgun (WGS) entry which is preliminary data.</text>
</comment>
<dbReference type="OrthoDB" id="9802919at2"/>
<gene>
    <name evidence="9" type="ORF">DFQ10_1011069</name>
</gene>
<dbReference type="PRINTS" id="PR00727">
    <property type="entry name" value="LEADERPTASE"/>
</dbReference>
<feature type="active site" evidence="6">
    <location>
        <position position="36"/>
    </location>
</feature>
<dbReference type="InterPro" id="IPR036286">
    <property type="entry name" value="LexA/Signal_pep-like_sf"/>
</dbReference>
<protein>
    <recommendedName>
        <fullName evidence="4 7">Signal peptidase I</fullName>
        <ecNumber evidence="3 7">3.4.21.89</ecNumber>
    </recommendedName>
</protein>
<dbReference type="InterPro" id="IPR000223">
    <property type="entry name" value="Pept_S26A_signal_pept_1"/>
</dbReference>
<evidence type="ECO:0000259" key="8">
    <source>
        <dbReference type="Pfam" id="PF10502"/>
    </source>
</evidence>
<evidence type="ECO:0000256" key="7">
    <source>
        <dbReference type="RuleBase" id="RU362042"/>
    </source>
</evidence>
<dbReference type="Proteomes" id="UP000256980">
    <property type="component" value="Unassembled WGS sequence"/>
</dbReference>
<dbReference type="PANTHER" id="PTHR43390:SF1">
    <property type="entry name" value="CHLOROPLAST PROCESSING PEPTIDASE"/>
    <property type="match status" value="1"/>
</dbReference>
<dbReference type="GO" id="GO:0009003">
    <property type="term" value="F:signal peptidase activity"/>
    <property type="evidence" value="ECO:0007669"/>
    <property type="project" value="UniProtKB-EC"/>
</dbReference>
<evidence type="ECO:0000256" key="5">
    <source>
        <dbReference type="ARBA" id="ARBA00022801"/>
    </source>
</evidence>
<comment type="similarity">
    <text evidence="2 7">Belongs to the peptidase S26 family.</text>
</comment>
<evidence type="ECO:0000256" key="4">
    <source>
        <dbReference type="ARBA" id="ARBA00019232"/>
    </source>
</evidence>
<reference evidence="9 10" key="1">
    <citation type="submission" date="2018-07" db="EMBL/GenBank/DDBJ databases">
        <title>Genomic Encyclopedia of Type Strains, Phase III (KMG-III): the genomes of soil and plant-associated and newly described type strains.</title>
        <authorList>
            <person name="Whitman W."/>
        </authorList>
    </citation>
    <scope>NUCLEOTIDE SEQUENCE [LARGE SCALE GENOMIC DNA]</scope>
    <source>
        <strain evidence="9 10">CECT 7946</strain>
    </source>
</reference>
<dbReference type="CDD" id="cd06530">
    <property type="entry name" value="S26_SPase_I"/>
    <property type="match status" value="1"/>
</dbReference>
<proteinExistence type="inferred from homology"/>
<keyword evidence="10" id="KW-1185">Reference proteome</keyword>
<dbReference type="Pfam" id="PF10502">
    <property type="entry name" value="Peptidase_S26"/>
    <property type="match status" value="1"/>
</dbReference>
<evidence type="ECO:0000313" key="10">
    <source>
        <dbReference type="Proteomes" id="UP000256980"/>
    </source>
</evidence>
<dbReference type="EC" id="3.4.21.89" evidence="3 7"/>
<dbReference type="CDD" id="cd06462">
    <property type="entry name" value="Peptidase_S24_S26"/>
    <property type="match status" value="1"/>
</dbReference>
<accession>A0A3D9HCU5</accession>
<dbReference type="GO" id="GO:0004252">
    <property type="term" value="F:serine-type endopeptidase activity"/>
    <property type="evidence" value="ECO:0007669"/>
    <property type="project" value="InterPro"/>
</dbReference>
<dbReference type="NCBIfam" id="TIGR02227">
    <property type="entry name" value="sigpep_I_bact"/>
    <property type="match status" value="1"/>
</dbReference>
<dbReference type="InterPro" id="IPR019758">
    <property type="entry name" value="Pept_S26A_signal_pept_1_CS"/>
</dbReference>
<dbReference type="SUPFAM" id="SSF51306">
    <property type="entry name" value="LexA/Signal peptidase"/>
    <property type="match status" value="1"/>
</dbReference>
<feature type="domain" description="Peptidase S26" evidence="8">
    <location>
        <begin position="7"/>
        <end position="223"/>
    </location>
</feature>
<comment type="subcellular location">
    <subcellularLocation>
        <location evidence="7">Membrane</location>
        <topology evidence="7">Single-pass type II membrane protein</topology>
    </subcellularLocation>
</comment>